<comment type="caution">
    <text evidence="1">The sequence shown here is derived from an EMBL/GenBank/DDBJ whole genome shotgun (WGS) entry which is preliminary data.</text>
</comment>
<dbReference type="AlphaFoldDB" id="A0ABD6QK41"/>
<dbReference type="EMBL" id="MBER01000111">
    <property type="protein sequence ID" value="OMC40147.1"/>
    <property type="molecule type" value="Genomic_DNA"/>
</dbReference>
<evidence type="ECO:0000313" key="1">
    <source>
        <dbReference type="EMBL" id="OMC40147.1"/>
    </source>
</evidence>
<evidence type="ECO:0000313" key="2">
    <source>
        <dbReference type="Proteomes" id="UP000187001"/>
    </source>
</evidence>
<sequence>MATPGYVDVESTIESKLGYGRISVEAPPLTTGTPESAVFKRYPVAVLKPIYRPFASDVKEAADDDADPITALASKLLTLAPGDSTSCISDETAQRLIAWISATSVEVKARQPYDVWPASVMRHTIGNENYYSLLVFAAFENITYADLVDMAAVFKRYEPENLILDDGRYPALDAFIPTTELVTEVFSYAQKMRAATA</sequence>
<reference evidence="1 2" key="1">
    <citation type="submission" date="2016-07" db="EMBL/GenBank/DDBJ databases">
        <authorList>
            <person name="Sutton G."/>
            <person name="Brinkac L."/>
            <person name="Sanka R."/>
            <person name="Adams M."/>
            <person name="Lau E."/>
            <person name="Kumar A."/>
            <person name="Macaden R."/>
        </authorList>
    </citation>
    <scope>NUCLEOTIDE SEQUENCE [LARGE SCALE GENOMIC DNA]</scope>
    <source>
        <strain evidence="1 2">GA-0871</strain>
    </source>
</reference>
<dbReference type="Proteomes" id="UP000187001">
    <property type="component" value="Unassembled WGS sequence"/>
</dbReference>
<gene>
    <name evidence="1" type="ORF">A5742_04240</name>
</gene>
<proteinExistence type="predicted"/>
<protein>
    <submittedName>
        <fullName evidence="1">Uncharacterized protein</fullName>
    </submittedName>
</protein>
<organism evidence="1 2">
    <name type="scientific">Mycolicibacterium fortuitum</name>
    <name type="common">Mycobacterium fortuitum</name>
    <dbReference type="NCBI Taxonomy" id="1766"/>
    <lineage>
        <taxon>Bacteria</taxon>
        <taxon>Bacillati</taxon>
        <taxon>Actinomycetota</taxon>
        <taxon>Actinomycetes</taxon>
        <taxon>Mycobacteriales</taxon>
        <taxon>Mycobacteriaceae</taxon>
        <taxon>Mycolicibacterium</taxon>
    </lineage>
</organism>
<name>A0ABD6QK41_MYCFO</name>
<accession>A0ABD6QK41</accession>
<dbReference type="RefSeq" id="WP_076206408.1">
    <property type="nucleotide sequence ID" value="NZ_MBER01000111.1"/>
</dbReference>